<reference evidence="2" key="2">
    <citation type="submission" date="2021-04" db="EMBL/GenBank/DDBJ databases">
        <authorList>
            <person name="Gilroy R."/>
        </authorList>
    </citation>
    <scope>NUCLEOTIDE SEQUENCE</scope>
    <source>
        <strain evidence="2">ChiBcec8-14828</strain>
    </source>
</reference>
<gene>
    <name evidence="2" type="ORF">H9943_00690</name>
</gene>
<keyword evidence="1" id="KW-0812">Transmembrane</keyword>
<evidence type="ECO:0000256" key="1">
    <source>
        <dbReference type="SAM" id="Phobius"/>
    </source>
</evidence>
<name>A0A9D2LZX0_9FIRM</name>
<dbReference type="Proteomes" id="UP000824209">
    <property type="component" value="Unassembled WGS sequence"/>
</dbReference>
<organism evidence="2 3">
    <name type="scientific">Candidatus Ruthenibacterium avium</name>
    <dbReference type="NCBI Taxonomy" id="2838751"/>
    <lineage>
        <taxon>Bacteria</taxon>
        <taxon>Bacillati</taxon>
        <taxon>Bacillota</taxon>
        <taxon>Clostridia</taxon>
        <taxon>Eubacteriales</taxon>
        <taxon>Oscillospiraceae</taxon>
        <taxon>Ruthenibacterium</taxon>
    </lineage>
</organism>
<dbReference type="EMBL" id="DWYA01000008">
    <property type="protein sequence ID" value="HJB38895.1"/>
    <property type="molecule type" value="Genomic_DNA"/>
</dbReference>
<evidence type="ECO:0000313" key="2">
    <source>
        <dbReference type="EMBL" id="HJB38895.1"/>
    </source>
</evidence>
<sequence>MLNWNLLWLKWFGVTELWGINVGFWAALFAIGFVVIAMNLVFWTRPRFPASRS</sequence>
<keyword evidence="1" id="KW-1133">Transmembrane helix</keyword>
<proteinExistence type="predicted"/>
<accession>A0A9D2LZX0</accession>
<keyword evidence="1" id="KW-0472">Membrane</keyword>
<dbReference type="AlphaFoldDB" id="A0A9D2LZX0"/>
<comment type="caution">
    <text evidence="2">The sequence shown here is derived from an EMBL/GenBank/DDBJ whole genome shotgun (WGS) entry which is preliminary data.</text>
</comment>
<feature type="transmembrane region" description="Helical" evidence="1">
    <location>
        <begin position="20"/>
        <end position="43"/>
    </location>
</feature>
<protein>
    <submittedName>
        <fullName evidence="2">Conjugal transfer protein</fullName>
    </submittedName>
</protein>
<evidence type="ECO:0000313" key="3">
    <source>
        <dbReference type="Proteomes" id="UP000824209"/>
    </source>
</evidence>
<reference evidence="2" key="1">
    <citation type="journal article" date="2021" name="PeerJ">
        <title>Extensive microbial diversity within the chicken gut microbiome revealed by metagenomics and culture.</title>
        <authorList>
            <person name="Gilroy R."/>
            <person name="Ravi A."/>
            <person name="Getino M."/>
            <person name="Pursley I."/>
            <person name="Horton D.L."/>
            <person name="Alikhan N.F."/>
            <person name="Baker D."/>
            <person name="Gharbi K."/>
            <person name="Hall N."/>
            <person name="Watson M."/>
            <person name="Adriaenssens E.M."/>
            <person name="Foster-Nyarko E."/>
            <person name="Jarju S."/>
            <person name="Secka A."/>
            <person name="Antonio M."/>
            <person name="Oren A."/>
            <person name="Chaudhuri R.R."/>
            <person name="La Ragione R."/>
            <person name="Hildebrand F."/>
            <person name="Pallen M.J."/>
        </authorList>
    </citation>
    <scope>NUCLEOTIDE SEQUENCE</scope>
    <source>
        <strain evidence="2">ChiBcec8-14828</strain>
    </source>
</reference>